<evidence type="ECO:0000256" key="1">
    <source>
        <dbReference type="ARBA" id="ARBA00022741"/>
    </source>
</evidence>
<keyword evidence="1" id="KW-0547">Nucleotide-binding</keyword>
<evidence type="ECO:0000313" key="5">
    <source>
        <dbReference type="Proteomes" id="UP000298210"/>
    </source>
</evidence>
<dbReference type="Proteomes" id="UP000298210">
    <property type="component" value="Unassembled WGS sequence"/>
</dbReference>
<accession>A0A4Y7WM70</accession>
<comment type="caution">
    <text evidence="4">The sequence shown here is derived from an EMBL/GenBank/DDBJ whole genome shotgun (WGS) entry which is preliminary data.</text>
</comment>
<gene>
    <name evidence="4" type="ORF">E2L03_09315</name>
</gene>
<sequence length="498" mass="56607">MSHDKLLLAIYDISGIQEYIFATNELKQNIGGSKIVGNLMKKELVYVFQGLEDPYKVKWEWESTTSFDLYDDVNLDAEVIFIGGGNALVVYGNKELYQKVNKELAIRLIEKSYSLTLMTESIEIETDKSYFAIYGELQKKLREAKEERVRPQPFGAYPISAQESFGGFPITQSNEKSTVQALKEQAVGSDDEMIPMPSEKNWALQISDLKKNQGEDSYIAVVHIDGNGIGEQLKKQLGGITGQENDEEHHFQHAVQKHRELSKFISTGYKELVKEVMAELNWNKKTLPIRPLIMDGDDLTFLCRGEWALPLVEKLLSKMEQHEGEVGLKLTACAGIAYVHGHFPFHVAYNISEACCKEAKGKRLLKGKEGSYIDFQLVRGSDTTERDVSGRGDEQLGRKRPYRLDEDLGALTKAIDVLQTERKRARESDFARSKQAQLYQAYLKTEEEIYNTMSKIKSRGFSFEDLDKALLLDAFELVDYYEKELFKESGDQSCSLLT</sequence>
<dbReference type="InterPro" id="IPR054767">
    <property type="entry name" value="Cas10-Cmr2_palm2"/>
</dbReference>
<evidence type="ECO:0000313" key="4">
    <source>
        <dbReference type="EMBL" id="TES49648.1"/>
    </source>
</evidence>
<name>A0A4Y7WM70_9BACI</name>
<dbReference type="Pfam" id="PF22335">
    <property type="entry name" value="Cas10-Cmr2_palm2"/>
    <property type="match status" value="1"/>
</dbReference>
<dbReference type="Gene3D" id="3.30.70.270">
    <property type="match status" value="1"/>
</dbReference>
<proteinExistence type="predicted"/>
<dbReference type="RefSeq" id="WP_134259039.1">
    <property type="nucleotide sequence ID" value="NZ_LDIM01000006.1"/>
</dbReference>
<keyword evidence="2" id="KW-0051">Antiviral defense</keyword>
<evidence type="ECO:0000259" key="3">
    <source>
        <dbReference type="Pfam" id="PF22335"/>
    </source>
</evidence>
<dbReference type="EMBL" id="SNUX01000002">
    <property type="protein sequence ID" value="TES49648.1"/>
    <property type="molecule type" value="Genomic_DNA"/>
</dbReference>
<feature type="domain" description="Cas10/Cmr2 second palm" evidence="3">
    <location>
        <begin position="218"/>
        <end position="362"/>
    </location>
</feature>
<protein>
    <recommendedName>
        <fullName evidence="3">Cas10/Cmr2 second palm domain-containing protein</fullName>
    </recommendedName>
</protein>
<organism evidence="4 5">
    <name type="scientific">Shouchella lehensis</name>
    <dbReference type="NCBI Taxonomy" id="300825"/>
    <lineage>
        <taxon>Bacteria</taxon>
        <taxon>Bacillati</taxon>
        <taxon>Bacillota</taxon>
        <taxon>Bacilli</taxon>
        <taxon>Bacillales</taxon>
        <taxon>Bacillaceae</taxon>
        <taxon>Shouchella</taxon>
    </lineage>
</organism>
<reference evidence="4 5" key="1">
    <citation type="submission" date="2019-03" db="EMBL/GenBank/DDBJ databases">
        <authorList>
            <person name="Liu G."/>
        </authorList>
    </citation>
    <scope>NUCLEOTIDE SEQUENCE [LARGE SCALE GENOMIC DNA]</scope>
    <source>
        <strain evidence="4 5">DSM 19099</strain>
    </source>
</reference>
<evidence type="ECO:0000256" key="2">
    <source>
        <dbReference type="ARBA" id="ARBA00023118"/>
    </source>
</evidence>
<dbReference type="AlphaFoldDB" id="A0A4Y7WM70"/>
<dbReference type="GO" id="GO:0051607">
    <property type="term" value="P:defense response to virus"/>
    <property type="evidence" value="ECO:0007669"/>
    <property type="project" value="UniProtKB-KW"/>
</dbReference>
<dbReference type="InterPro" id="IPR043128">
    <property type="entry name" value="Rev_trsase/Diguanyl_cyclase"/>
</dbReference>
<dbReference type="GO" id="GO:0000166">
    <property type="term" value="F:nucleotide binding"/>
    <property type="evidence" value="ECO:0007669"/>
    <property type="project" value="UniProtKB-KW"/>
</dbReference>